<organism evidence="1 2">
    <name type="scientific">Blautia producta</name>
    <dbReference type="NCBI Taxonomy" id="33035"/>
    <lineage>
        <taxon>Bacteria</taxon>
        <taxon>Bacillati</taxon>
        <taxon>Bacillota</taxon>
        <taxon>Clostridia</taxon>
        <taxon>Lachnospirales</taxon>
        <taxon>Lachnospiraceae</taxon>
        <taxon>Blautia</taxon>
    </lineage>
</organism>
<reference evidence="1 2" key="1">
    <citation type="submission" date="2019-01" db="EMBL/GenBank/DDBJ databases">
        <title>PMF-metabolizing Aryl O-demethylase.</title>
        <authorList>
            <person name="Kim M."/>
        </authorList>
    </citation>
    <scope>NUCLEOTIDE SEQUENCE [LARGE SCALE GENOMIC DNA]</scope>
    <source>
        <strain evidence="1 2">PMF1</strain>
    </source>
</reference>
<dbReference type="KEGG" id="bpro:PMF13cell1_05616"/>
<gene>
    <name evidence="1" type="ORF">PMF13cell1_05616</name>
</gene>
<proteinExistence type="predicted"/>
<evidence type="ECO:0008006" key="3">
    <source>
        <dbReference type="Google" id="ProtNLM"/>
    </source>
</evidence>
<accession>A0A4P6M871</accession>
<protein>
    <recommendedName>
        <fullName evidence="3">Sigma-70 family RNA polymerase sigma factor</fullName>
    </recommendedName>
</protein>
<name>A0A4P6M871_9FIRM</name>
<sequence>MRAQNQPLTQMEQAFAEANHYIVELYLAKRGLDLAEWYDVVIFRYLLSVQRWFREPQLQNWKFNTIACQAMRSAISNEMRKQSRQIKTVSLDAELPGEDGFTLMDTVTYENLDYLYIGGDEMQIKYNVKNLPEKPGNKGSDETIAINAFIGTTMKNMVFEYDTEEEFKKRIKTIHSYLSYKKLRDMLEVYRVKSTICVVRKETKKCR</sequence>
<dbReference type="EMBL" id="CP035945">
    <property type="protein sequence ID" value="QBF00021.1"/>
    <property type="molecule type" value="Genomic_DNA"/>
</dbReference>
<dbReference type="RefSeq" id="WP_205730543.1">
    <property type="nucleotide sequence ID" value="NZ_CP035945.1"/>
</dbReference>
<dbReference type="AlphaFoldDB" id="A0A4P6M871"/>
<evidence type="ECO:0000313" key="2">
    <source>
        <dbReference type="Proteomes" id="UP000289794"/>
    </source>
</evidence>
<dbReference type="Proteomes" id="UP000289794">
    <property type="component" value="Chromosome"/>
</dbReference>
<evidence type="ECO:0000313" key="1">
    <source>
        <dbReference type="EMBL" id="QBF00021.1"/>
    </source>
</evidence>